<comment type="caution">
    <text evidence="1">The sequence shown here is derived from an EMBL/GenBank/DDBJ whole genome shotgun (WGS) entry which is preliminary data.</text>
</comment>
<dbReference type="Proteomes" id="UP000652198">
    <property type="component" value="Unassembled WGS sequence"/>
</dbReference>
<name>A0ABX2BYR1_9BURK</name>
<organism evidence="1 2">
    <name type="scientific">Paraburkholderia solitsugae</name>
    <dbReference type="NCBI Taxonomy" id="2675748"/>
    <lineage>
        <taxon>Bacteria</taxon>
        <taxon>Pseudomonadati</taxon>
        <taxon>Pseudomonadota</taxon>
        <taxon>Betaproteobacteria</taxon>
        <taxon>Burkholderiales</taxon>
        <taxon>Burkholderiaceae</taxon>
        <taxon>Paraburkholderia</taxon>
    </lineage>
</organism>
<accession>A0ABX2BYR1</accession>
<evidence type="ECO:0000313" key="2">
    <source>
        <dbReference type="Proteomes" id="UP000652198"/>
    </source>
</evidence>
<reference evidence="1 2" key="1">
    <citation type="submission" date="2019-11" db="EMBL/GenBank/DDBJ databases">
        <title>Metabolism of dissolved organic matter in forest soils.</title>
        <authorList>
            <person name="Cyle K.T."/>
            <person name="Wilhelm R.C."/>
            <person name="Martinez C.E."/>
        </authorList>
    </citation>
    <scope>NUCLEOTIDE SEQUENCE [LARGE SCALE GENOMIC DNA]</scope>
    <source>
        <strain evidence="1 2">1N</strain>
    </source>
</reference>
<dbReference type="EMBL" id="WOEY01000110">
    <property type="protein sequence ID" value="NPT45055.1"/>
    <property type="molecule type" value="Genomic_DNA"/>
</dbReference>
<sequence length="79" mass="8702">MRSHLREVPMPLGPIVERINHTNNPPKTRGNFASIGASSSADAIVCADLEVTLFDFRQCVFDLSTFDAGLPKTSLQQRD</sequence>
<keyword evidence="2" id="KW-1185">Reference proteome</keyword>
<gene>
    <name evidence="1" type="ORF">GNZ12_27790</name>
</gene>
<proteinExistence type="predicted"/>
<evidence type="ECO:0000313" key="1">
    <source>
        <dbReference type="EMBL" id="NPT45055.1"/>
    </source>
</evidence>
<protein>
    <submittedName>
        <fullName evidence="1">Uncharacterized protein</fullName>
    </submittedName>
</protein>
<dbReference type="RefSeq" id="WP_172315394.1">
    <property type="nucleotide sequence ID" value="NZ_WOEY01000110.1"/>
</dbReference>